<feature type="compositionally biased region" description="Basic and acidic residues" evidence="14">
    <location>
        <begin position="117"/>
        <end position="298"/>
    </location>
</feature>
<dbReference type="PROSITE" id="PS00466">
    <property type="entry name" value="ZF_TFIIS_1"/>
    <property type="match status" value="1"/>
</dbReference>
<evidence type="ECO:0000256" key="1">
    <source>
        <dbReference type="ARBA" id="ARBA00004123"/>
    </source>
</evidence>
<feature type="compositionally biased region" description="Basic and acidic residues" evidence="14">
    <location>
        <begin position="355"/>
        <end position="368"/>
    </location>
</feature>
<dbReference type="SUPFAM" id="SSF57783">
    <property type="entry name" value="Zinc beta-ribbon"/>
    <property type="match status" value="1"/>
</dbReference>
<dbReference type="PROSITE" id="PS51319">
    <property type="entry name" value="TFIIS_N"/>
    <property type="match status" value="1"/>
</dbReference>
<evidence type="ECO:0000313" key="18">
    <source>
        <dbReference type="Ensembl" id="ENSDLAP00005040505.1"/>
    </source>
</evidence>
<dbReference type="InterPro" id="IPR006289">
    <property type="entry name" value="TFSII"/>
</dbReference>
<dbReference type="FunFam" id="1.20.930.10:FF:000002">
    <property type="entry name" value="Transcription elongation factor A (SII), 1"/>
    <property type="match status" value="1"/>
</dbReference>
<dbReference type="Pfam" id="PF01096">
    <property type="entry name" value="Zn_ribbon_TFIIS"/>
    <property type="match status" value="1"/>
</dbReference>
<protein>
    <submittedName>
        <fullName evidence="18">Transcription elongation factor A (SII), 3</fullName>
    </submittedName>
</protein>
<dbReference type="Ensembl" id="ENSDLAT00005043241.2">
    <property type="protein sequence ID" value="ENSDLAP00005040505.1"/>
    <property type="gene ID" value="ENSDLAG00005017991.2"/>
</dbReference>
<dbReference type="InterPro" id="IPR036575">
    <property type="entry name" value="TFIIS_cen_dom_sf"/>
</dbReference>
<accession>A0A8C4HE12</accession>
<dbReference type="GO" id="GO:0005634">
    <property type="term" value="C:nucleus"/>
    <property type="evidence" value="ECO:0007669"/>
    <property type="project" value="UniProtKB-SubCell"/>
</dbReference>
<evidence type="ECO:0000313" key="19">
    <source>
        <dbReference type="Proteomes" id="UP000694389"/>
    </source>
</evidence>
<evidence type="ECO:0000256" key="8">
    <source>
        <dbReference type="ARBA" id="ARBA00023125"/>
    </source>
</evidence>
<dbReference type="InterPro" id="IPR001222">
    <property type="entry name" value="Znf_TFIIS"/>
</dbReference>
<dbReference type="InterPro" id="IPR003618">
    <property type="entry name" value="TFIIS_cen_dom"/>
</dbReference>
<evidence type="ECO:0000259" key="15">
    <source>
        <dbReference type="PROSITE" id="PS51133"/>
    </source>
</evidence>
<evidence type="ECO:0000259" key="16">
    <source>
        <dbReference type="PROSITE" id="PS51319"/>
    </source>
</evidence>
<evidence type="ECO:0000256" key="11">
    <source>
        <dbReference type="ARBA" id="ARBA00025408"/>
    </source>
</evidence>
<evidence type="ECO:0000256" key="9">
    <source>
        <dbReference type="ARBA" id="ARBA00023163"/>
    </source>
</evidence>
<evidence type="ECO:0000256" key="14">
    <source>
        <dbReference type="SAM" id="MobiDB-lite"/>
    </source>
</evidence>
<comment type="similarity">
    <text evidence="2">Belongs to the TFS-II family.</text>
</comment>
<dbReference type="SMART" id="SM00509">
    <property type="entry name" value="TFS2N"/>
    <property type="match status" value="1"/>
</dbReference>
<keyword evidence="19" id="KW-1185">Reference proteome</keyword>
<feature type="compositionally biased region" description="Basic and acidic residues" evidence="14">
    <location>
        <begin position="308"/>
        <end position="324"/>
    </location>
</feature>
<keyword evidence="10 13" id="KW-0539">Nucleus</keyword>
<dbReference type="Gene3D" id="1.20.930.10">
    <property type="entry name" value="Conserved domain common to transcription factors TFIIS, elongin A, CRSP70"/>
    <property type="match status" value="1"/>
</dbReference>
<evidence type="ECO:0000259" key="17">
    <source>
        <dbReference type="PROSITE" id="PS51321"/>
    </source>
</evidence>
<feature type="region of interest" description="Disordered" evidence="14">
    <location>
        <begin position="82"/>
        <end position="396"/>
    </location>
</feature>
<feature type="compositionally biased region" description="Basic and acidic residues" evidence="14">
    <location>
        <begin position="82"/>
        <end position="91"/>
    </location>
</feature>
<comment type="subcellular location">
    <subcellularLocation>
        <location evidence="1 13">Nucleus</location>
    </subcellularLocation>
</comment>
<keyword evidence="6" id="KW-0862">Zinc</keyword>
<organism evidence="18 19">
    <name type="scientific">Dicentrarchus labrax</name>
    <name type="common">European seabass</name>
    <name type="synonym">Morone labrax</name>
    <dbReference type="NCBI Taxonomy" id="13489"/>
    <lineage>
        <taxon>Eukaryota</taxon>
        <taxon>Metazoa</taxon>
        <taxon>Chordata</taxon>
        <taxon>Craniata</taxon>
        <taxon>Vertebrata</taxon>
        <taxon>Euteleostomi</taxon>
        <taxon>Actinopterygii</taxon>
        <taxon>Neopterygii</taxon>
        <taxon>Teleostei</taxon>
        <taxon>Neoteleostei</taxon>
        <taxon>Acanthomorphata</taxon>
        <taxon>Eupercaria</taxon>
        <taxon>Moronidae</taxon>
        <taxon>Dicentrarchus</taxon>
    </lineage>
</organism>
<feature type="domain" description="TFIIS-type" evidence="15">
    <location>
        <begin position="519"/>
        <end position="559"/>
    </location>
</feature>
<evidence type="ECO:0000256" key="7">
    <source>
        <dbReference type="ARBA" id="ARBA00023015"/>
    </source>
</evidence>
<dbReference type="SMART" id="SM00510">
    <property type="entry name" value="TFS2M"/>
    <property type="match status" value="1"/>
</dbReference>
<keyword evidence="5 12" id="KW-0863">Zinc-finger</keyword>
<feature type="compositionally biased region" description="Polar residues" evidence="14">
    <location>
        <begin position="96"/>
        <end position="113"/>
    </location>
</feature>
<dbReference type="InterPro" id="IPR035441">
    <property type="entry name" value="TFIIS/LEDGF_dom_sf"/>
</dbReference>
<dbReference type="Proteomes" id="UP000694389">
    <property type="component" value="Unassembled WGS sequence"/>
</dbReference>
<evidence type="ECO:0000256" key="4">
    <source>
        <dbReference type="ARBA" id="ARBA00022723"/>
    </source>
</evidence>
<dbReference type="Pfam" id="PF08711">
    <property type="entry name" value="Med26"/>
    <property type="match status" value="1"/>
</dbReference>
<dbReference type="Gene3D" id="2.20.25.10">
    <property type="match status" value="1"/>
</dbReference>
<dbReference type="PROSITE" id="PS51321">
    <property type="entry name" value="TFIIS_CENTRAL"/>
    <property type="match status" value="1"/>
</dbReference>
<dbReference type="PANTHER" id="PTHR11477:SF50">
    <property type="entry name" value="TRANSCRIPTION ELONGATION FACTOR A PROTEIN 3 ISOFORM X1"/>
    <property type="match status" value="1"/>
</dbReference>
<dbReference type="SMART" id="SM00440">
    <property type="entry name" value="ZnF_C2C2"/>
    <property type="match status" value="1"/>
</dbReference>
<keyword evidence="4" id="KW-0479">Metal-binding</keyword>
<dbReference type="PANTHER" id="PTHR11477">
    <property type="entry name" value="TRANSCRIPTION FACTOR S-II ZINC FINGER DOMAIN-CONTAINING PROTEIN"/>
    <property type="match status" value="1"/>
</dbReference>
<feature type="compositionally biased region" description="Low complexity" evidence="14">
    <location>
        <begin position="369"/>
        <end position="385"/>
    </location>
</feature>
<name>A0A8C4HE12_DICLA</name>
<comment type="function">
    <text evidence="11">Necessary for efficient RNA polymerase II transcription elongation past template-encoded arresting sites. The arresting sites in DNA have the property of trapping a certain fraction of elongating RNA polymerases that pass through, resulting in locked ternary complexes. Cleavage of the nascent transcript by S-II allows the resumption of elongation from the new 3'-terminus.</text>
</comment>
<dbReference type="InterPro" id="IPR017923">
    <property type="entry name" value="TFIIS_N"/>
</dbReference>
<dbReference type="AlphaFoldDB" id="A0A8C4HE12"/>
<dbReference type="InterPro" id="IPR003617">
    <property type="entry name" value="TFIIS/CRSP70_N_sub"/>
</dbReference>
<dbReference type="GO" id="GO:0008270">
    <property type="term" value="F:zinc ion binding"/>
    <property type="evidence" value="ECO:0007669"/>
    <property type="project" value="UniProtKB-KW"/>
</dbReference>
<dbReference type="SUPFAM" id="SSF47676">
    <property type="entry name" value="Conserved domain common to transcription factors TFIIS, elongin A, CRSP70"/>
    <property type="match status" value="1"/>
</dbReference>
<dbReference type="CDD" id="cd13749">
    <property type="entry name" value="Zn-ribbon_TFIIS"/>
    <property type="match status" value="1"/>
</dbReference>
<evidence type="ECO:0000256" key="6">
    <source>
        <dbReference type="ARBA" id="ARBA00022833"/>
    </source>
</evidence>
<evidence type="ECO:0000256" key="13">
    <source>
        <dbReference type="PROSITE-ProRule" id="PRU00649"/>
    </source>
</evidence>
<proteinExistence type="inferred from homology"/>
<dbReference type="CDD" id="cd00183">
    <property type="entry name" value="TFIIS_I"/>
    <property type="match status" value="1"/>
</dbReference>
<dbReference type="NCBIfam" id="TIGR01385">
    <property type="entry name" value="TFSII"/>
    <property type="match status" value="1"/>
</dbReference>
<evidence type="ECO:0000256" key="2">
    <source>
        <dbReference type="ARBA" id="ARBA00009647"/>
    </source>
</evidence>
<evidence type="ECO:0000256" key="12">
    <source>
        <dbReference type="PROSITE-ProRule" id="PRU00472"/>
    </source>
</evidence>
<feature type="compositionally biased region" description="Basic and acidic residues" evidence="14">
    <location>
        <begin position="333"/>
        <end position="342"/>
    </location>
</feature>
<evidence type="ECO:0000256" key="10">
    <source>
        <dbReference type="ARBA" id="ARBA00023242"/>
    </source>
</evidence>
<gene>
    <name evidence="18" type="primary">tcea3</name>
</gene>
<sequence>MTREEDLIRIAKKLDKMVSRNNTEGAMDLLRELKGFNMTLKLLQETRIGMSVNSIRKHCTDEEVIALAKVLIKDWKRLLDSGHSQSEKPSEMKNGLDSSKTAVSPNNSPSETQSSHRKLDVKLKHDSDPDKKHSDKNRKEKHNDEHKNKKRNADDLTDEKHLEEPQLEKHPQEMRKEKHVEESKKQRPAEDIQLEIDNKKQKHMLDLQSDKHKPDPRRERPLEEPKKMRHSEEVKKEKHPEEPKKHSHTDDKKDKHREVNRHERPLNPPQRERPPSEPQREKPADVHKPIFERKDSCDSKPGQPVKRLSIDSKPDRRESTDSKKSSSPPAKKLTAERRESHGSKTSQAGPPQRKPSTDSFERKGKTDTPKTPTTPTSPMSPSFSSAGGPLPPHLATGESVRDKCIEMLAAALRTDNDYKDFGTNCDSMAAEIEDHIYQEIKATDMKYKNRVRSRISNLKDPKNPGLRRNVLAGSIELSRIASMSAEEMASDELKQLRNVLTQEAIREHQMAKTGGTTTDLLQCGKCRKKNCTYNQVQTRSADEPMTTFVLCNECGNRWKFC</sequence>
<evidence type="ECO:0000256" key="5">
    <source>
        <dbReference type="ARBA" id="ARBA00022771"/>
    </source>
</evidence>
<dbReference type="SUPFAM" id="SSF46942">
    <property type="entry name" value="Elongation factor TFIIS domain 2"/>
    <property type="match status" value="1"/>
</dbReference>
<keyword evidence="9" id="KW-0804">Transcription</keyword>
<dbReference type="GO" id="GO:0006368">
    <property type="term" value="P:transcription elongation by RNA polymerase II"/>
    <property type="evidence" value="ECO:0007669"/>
    <property type="project" value="InterPro"/>
</dbReference>
<dbReference type="GO" id="GO:0003677">
    <property type="term" value="F:DNA binding"/>
    <property type="evidence" value="ECO:0007669"/>
    <property type="project" value="UniProtKB-KW"/>
</dbReference>
<reference evidence="18" key="2">
    <citation type="submission" date="2025-09" db="UniProtKB">
        <authorList>
            <consortium name="Ensembl"/>
        </authorList>
    </citation>
    <scope>IDENTIFICATION</scope>
</reference>
<dbReference type="Gene3D" id="1.10.472.30">
    <property type="entry name" value="Transcription elongation factor S-II, central domain"/>
    <property type="match status" value="1"/>
</dbReference>
<keyword evidence="3" id="KW-0597">Phosphoprotein</keyword>
<feature type="domain" description="TFIIS central" evidence="17">
    <location>
        <begin position="400"/>
        <end position="516"/>
    </location>
</feature>
<keyword evidence="8" id="KW-0238">DNA-binding</keyword>
<reference evidence="18" key="1">
    <citation type="submission" date="2025-08" db="UniProtKB">
        <authorList>
            <consortium name="Ensembl"/>
        </authorList>
    </citation>
    <scope>IDENTIFICATION</scope>
</reference>
<evidence type="ECO:0000256" key="3">
    <source>
        <dbReference type="ARBA" id="ARBA00022553"/>
    </source>
</evidence>
<dbReference type="Pfam" id="PF07500">
    <property type="entry name" value="TFIIS_M"/>
    <property type="match status" value="1"/>
</dbReference>
<dbReference type="PROSITE" id="PS51133">
    <property type="entry name" value="ZF_TFIIS_2"/>
    <property type="match status" value="1"/>
</dbReference>
<dbReference type="FunFam" id="2.20.25.10:FF:000001">
    <property type="entry name" value="Probable Transcription elongation factor S-II"/>
    <property type="match status" value="1"/>
</dbReference>
<feature type="domain" description="TFIIS N-terminal" evidence="16">
    <location>
        <begin position="5"/>
        <end position="82"/>
    </location>
</feature>
<keyword evidence="7" id="KW-0805">Transcription regulation</keyword>
<dbReference type="GeneTree" id="ENSGT00940000157034"/>